<sequence>MRFVPSEEQRLFASSLDKLLDQADTPSVIRSWASGDHAPGRRLWTSLAEAGVFALTVPEEHDGAGLLPVELVIAMHELGRHAVPGPLVETATAAALLTAAGETRWLPRIAAGEALVSLAAPYALDADTADLVLTVQDGVLHEAEPTGMLRPSIDPARRLFEVTPTRELGDADGTALDLAALACAAQHLGVGRRLLEVSVDYARTRHQYGHPIGEYQAVKHHLADALIDLEFARPLVHAAALAHGTADFPRDTAAAKIAAAEAAYRTAKTALQVHGAIGYTDEYAPSLWIRKARALHTAWGSPATHRTRLMAAL</sequence>
<dbReference type="SUPFAM" id="SSF47203">
    <property type="entry name" value="Acyl-CoA dehydrogenase C-terminal domain-like"/>
    <property type="match status" value="1"/>
</dbReference>
<proteinExistence type="inferred from homology"/>
<dbReference type="GO" id="GO:0050660">
    <property type="term" value="F:flavin adenine dinucleotide binding"/>
    <property type="evidence" value="ECO:0007669"/>
    <property type="project" value="InterPro"/>
</dbReference>
<evidence type="ECO:0000256" key="3">
    <source>
        <dbReference type="ARBA" id="ARBA00022630"/>
    </source>
</evidence>
<keyword evidence="9" id="KW-1185">Reference proteome</keyword>
<dbReference type="InterPro" id="IPR013786">
    <property type="entry name" value="AcylCoA_DH/ox_N"/>
</dbReference>
<evidence type="ECO:0000259" key="6">
    <source>
        <dbReference type="Pfam" id="PF00441"/>
    </source>
</evidence>
<dbReference type="RefSeq" id="WP_117361639.1">
    <property type="nucleotide sequence ID" value="NZ_QURH01001038.1"/>
</dbReference>
<dbReference type="OrthoDB" id="4607453at2"/>
<dbReference type="AlphaFoldDB" id="A0A372J9N8"/>
<evidence type="ECO:0000256" key="2">
    <source>
        <dbReference type="ARBA" id="ARBA00009347"/>
    </source>
</evidence>
<accession>A0A372J9N8</accession>
<dbReference type="InterPro" id="IPR009075">
    <property type="entry name" value="AcylCo_DH/oxidase_C"/>
</dbReference>
<dbReference type="PANTHER" id="PTHR43884">
    <property type="entry name" value="ACYL-COA DEHYDROGENASE"/>
    <property type="match status" value="1"/>
</dbReference>
<organism evidence="8 9">
    <name type="scientific">Actinomadura logoneensis</name>
    <dbReference type="NCBI Taxonomy" id="2293572"/>
    <lineage>
        <taxon>Bacteria</taxon>
        <taxon>Bacillati</taxon>
        <taxon>Actinomycetota</taxon>
        <taxon>Actinomycetes</taxon>
        <taxon>Streptosporangiales</taxon>
        <taxon>Thermomonosporaceae</taxon>
        <taxon>Actinomadura</taxon>
    </lineage>
</organism>
<name>A0A372J9N8_9ACTN</name>
<comment type="cofactor">
    <cofactor evidence="1">
        <name>FAD</name>
        <dbReference type="ChEBI" id="CHEBI:57692"/>
    </cofactor>
</comment>
<evidence type="ECO:0000313" key="9">
    <source>
        <dbReference type="Proteomes" id="UP000261811"/>
    </source>
</evidence>
<evidence type="ECO:0000256" key="1">
    <source>
        <dbReference type="ARBA" id="ARBA00001974"/>
    </source>
</evidence>
<keyword evidence="5" id="KW-0560">Oxidoreductase</keyword>
<evidence type="ECO:0000256" key="5">
    <source>
        <dbReference type="ARBA" id="ARBA00023002"/>
    </source>
</evidence>
<dbReference type="Proteomes" id="UP000261811">
    <property type="component" value="Unassembled WGS sequence"/>
</dbReference>
<evidence type="ECO:0000256" key="4">
    <source>
        <dbReference type="ARBA" id="ARBA00022827"/>
    </source>
</evidence>
<comment type="caution">
    <text evidence="8">The sequence shown here is derived from an EMBL/GenBank/DDBJ whole genome shotgun (WGS) entry which is preliminary data.</text>
</comment>
<dbReference type="InterPro" id="IPR037069">
    <property type="entry name" value="AcylCoA_DH/ox_N_sf"/>
</dbReference>
<dbReference type="EMBL" id="QURH01001038">
    <property type="protein sequence ID" value="RFU36707.1"/>
    <property type="molecule type" value="Genomic_DNA"/>
</dbReference>
<gene>
    <name evidence="8" type="ORF">DZF91_36765</name>
</gene>
<dbReference type="Gene3D" id="1.10.540.10">
    <property type="entry name" value="Acyl-CoA dehydrogenase/oxidase, N-terminal domain"/>
    <property type="match status" value="1"/>
</dbReference>
<protein>
    <submittedName>
        <fullName evidence="8">Acyl-CoA dehydrogenase</fullName>
    </submittedName>
</protein>
<keyword evidence="4" id="KW-0274">FAD</keyword>
<evidence type="ECO:0000313" key="8">
    <source>
        <dbReference type="EMBL" id="RFU36707.1"/>
    </source>
</evidence>
<reference evidence="8 9" key="1">
    <citation type="submission" date="2018-08" db="EMBL/GenBank/DDBJ databases">
        <title>Actinomadura jelena sp. nov., a novel Actinomycete isolated from soil in Chad.</title>
        <authorList>
            <person name="Shi L."/>
        </authorList>
    </citation>
    <scope>NUCLEOTIDE SEQUENCE [LARGE SCALE GENOMIC DNA]</scope>
    <source>
        <strain evidence="8 9">NEAU-G17</strain>
    </source>
</reference>
<dbReference type="Gene3D" id="1.20.140.10">
    <property type="entry name" value="Butyryl-CoA Dehydrogenase, subunit A, domain 3"/>
    <property type="match status" value="1"/>
</dbReference>
<dbReference type="SUPFAM" id="SSF56645">
    <property type="entry name" value="Acyl-CoA dehydrogenase NM domain-like"/>
    <property type="match status" value="1"/>
</dbReference>
<dbReference type="InterPro" id="IPR036250">
    <property type="entry name" value="AcylCo_DH-like_C"/>
</dbReference>
<comment type="similarity">
    <text evidence="2">Belongs to the acyl-CoA dehydrogenase family.</text>
</comment>
<dbReference type="PANTHER" id="PTHR43884:SF20">
    <property type="entry name" value="ACYL-COA DEHYDROGENASE FADE28"/>
    <property type="match status" value="1"/>
</dbReference>
<dbReference type="Pfam" id="PF00441">
    <property type="entry name" value="Acyl-CoA_dh_1"/>
    <property type="match status" value="1"/>
</dbReference>
<feature type="domain" description="Acyl-CoA dehydrogenase/oxidase N-terminal" evidence="7">
    <location>
        <begin position="6"/>
        <end position="113"/>
    </location>
</feature>
<keyword evidence="3" id="KW-0285">Flavoprotein</keyword>
<feature type="domain" description="Acyl-CoA dehydrogenase/oxidase C-terminal" evidence="6">
    <location>
        <begin position="174"/>
        <end position="312"/>
    </location>
</feature>
<dbReference type="InterPro" id="IPR009100">
    <property type="entry name" value="AcylCoA_DH/oxidase_NM_dom_sf"/>
</dbReference>
<dbReference type="Pfam" id="PF02771">
    <property type="entry name" value="Acyl-CoA_dh_N"/>
    <property type="match status" value="1"/>
</dbReference>
<dbReference type="GO" id="GO:0003995">
    <property type="term" value="F:acyl-CoA dehydrogenase activity"/>
    <property type="evidence" value="ECO:0007669"/>
    <property type="project" value="TreeGrafter"/>
</dbReference>
<evidence type="ECO:0000259" key="7">
    <source>
        <dbReference type="Pfam" id="PF02771"/>
    </source>
</evidence>